<feature type="domain" description="Nitrogenase/oxidoreductase component 1" evidence="1">
    <location>
        <begin position="13"/>
        <end position="435"/>
    </location>
</feature>
<dbReference type="InterPro" id="IPR050152">
    <property type="entry name" value="ChlB/BchB/BchZ"/>
</dbReference>
<organism evidence="2 3">
    <name type="scientific">Propionispora vibrioides</name>
    <dbReference type="NCBI Taxonomy" id="112903"/>
    <lineage>
        <taxon>Bacteria</taxon>
        <taxon>Bacillati</taxon>
        <taxon>Bacillota</taxon>
        <taxon>Negativicutes</taxon>
        <taxon>Selenomonadales</taxon>
        <taxon>Sporomusaceae</taxon>
        <taxon>Propionispora</taxon>
    </lineage>
</organism>
<proteinExistence type="predicted"/>
<dbReference type="STRING" id="112903.SAMN04490178_11618"/>
<accession>A0A1H8WJ51</accession>
<dbReference type="Proteomes" id="UP000198847">
    <property type="component" value="Unassembled WGS sequence"/>
</dbReference>
<gene>
    <name evidence="2" type="ORF">SAMN04490178_11618</name>
</gene>
<keyword evidence="3" id="KW-1185">Reference proteome</keyword>
<sequence>MTGILQGPRHGCALGAFQSVVAIERAIPILHAGPGCGSKLHRGLSRAGGQQGTGYAGADAMPCTNMIEKDVVFGGTDKLRDVISGTLQIMDGDFFVVLTGCTADIIGDDVSSIVSEFTQQNIPIVHVETAGFKGDGYKGHELLLEAIINQYLKPVEQTEPSLVNVFASVPRHDPFWEGDLHELRQLLAGIGLKANILFGYNSGGRQALDAIPAAQFNLVVSPYIGLKAAQLLQEKFGTPFLHYPVLPVGGTETSRFLRTVAEFAGTASPATEAFIKEQEAEFYHYIIRAADVLTEYQLNQPKRFYNINDTSYALAFSRFLVNELGYFPLHQFVTEEVPEEYQETIKQYFQDLAPGISSDITITQDSGVIEDHIRSTRHLTTPLFLASCWELDVARDAKGIHLSVGLPVIDRLVLHRTYAGYRGGLNLVEDIYSRLLGKHRE</sequence>
<dbReference type="PANTHER" id="PTHR33712">
    <property type="entry name" value="LIGHT-INDEPENDENT PROTOCHLOROPHYLLIDE REDUCTASE SUBUNIT B"/>
    <property type="match status" value="1"/>
</dbReference>
<dbReference type="SUPFAM" id="SSF53807">
    <property type="entry name" value="Helical backbone' metal receptor"/>
    <property type="match status" value="1"/>
</dbReference>
<dbReference type="RefSeq" id="WP_091748214.1">
    <property type="nucleotide sequence ID" value="NZ_FODY01000016.1"/>
</dbReference>
<dbReference type="PANTHER" id="PTHR33712:SF7">
    <property type="entry name" value="LIGHT-INDEPENDENT PROTOCHLOROPHYLLIDE REDUCTASE SUBUNIT B"/>
    <property type="match status" value="1"/>
</dbReference>
<reference evidence="2 3" key="1">
    <citation type="submission" date="2016-10" db="EMBL/GenBank/DDBJ databases">
        <authorList>
            <person name="de Groot N.N."/>
        </authorList>
    </citation>
    <scope>NUCLEOTIDE SEQUENCE [LARGE SCALE GENOMIC DNA]</scope>
    <source>
        <strain evidence="2 3">DSM 13305</strain>
    </source>
</reference>
<evidence type="ECO:0000313" key="3">
    <source>
        <dbReference type="Proteomes" id="UP000198847"/>
    </source>
</evidence>
<evidence type="ECO:0000259" key="1">
    <source>
        <dbReference type="Pfam" id="PF00148"/>
    </source>
</evidence>
<dbReference type="Gene3D" id="3.40.50.1980">
    <property type="entry name" value="Nitrogenase molybdenum iron protein domain"/>
    <property type="match status" value="3"/>
</dbReference>
<dbReference type="EMBL" id="FODY01000016">
    <property type="protein sequence ID" value="SEP27695.1"/>
    <property type="molecule type" value="Genomic_DNA"/>
</dbReference>
<evidence type="ECO:0000313" key="2">
    <source>
        <dbReference type="EMBL" id="SEP27695.1"/>
    </source>
</evidence>
<name>A0A1H8WJ51_9FIRM</name>
<dbReference type="AlphaFoldDB" id="A0A1H8WJ51"/>
<protein>
    <submittedName>
        <fullName evidence="2">Nitrogenase molybdenum-iron protein beta chain</fullName>
    </submittedName>
</protein>
<dbReference type="OrthoDB" id="9767044at2"/>
<dbReference type="GO" id="GO:0016491">
    <property type="term" value="F:oxidoreductase activity"/>
    <property type="evidence" value="ECO:0007669"/>
    <property type="project" value="InterPro"/>
</dbReference>
<dbReference type="Pfam" id="PF00148">
    <property type="entry name" value="Oxidored_nitro"/>
    <property type="match status" value="1"/>
</dbReference>
<dbReference type="InterPro" id="IPR000510">
    <property type="entry name" value="Nase/OxRdtase_comp1"/>
</dbReference>